<keyword evidence="8" id="KW-0675">Receptor</keyword>
<dbReference type="GO" id="GO:0008270">
    <property type="term" value="F:zinc ion binding"/>
    <property type="evidence" value="ECO:0007669"/>
    <property type="project" value="UniProtKB-KW"/>
</dbReference>
<dbReference type="PROSITE" id="PS51030">
    <property type="entry name" value="NUCLEAR_REC_DBD_2"/>
    <property type="match status" value="1"/>
</dbReference>
<protein>
    <recommendedName>
        <fullName evidence="11">Nuclear receptor domain-containing protein</fullName>
    </recommendedName>
</protein>
<dbReference type="RefSeq" id="XP_019762287.1">
    <property type="nucleotide sequence ID" value="XM_019906728.2"/>
</dbReference>
<reference evidence="13" key="1">
    <citation type="journal article" date="2013" name="Genome Biol.">
        <title>Draft genome of the mountain pine beetle, Dendroctonus ponderosae Hopkins, a major forest pest.</title>
        <authorList>
            <person name="Keeling C.I."/>
            <person name="Yuen M.M."/>
            <person name="Liao N.Y."/>
            <person name="Docking T.R."/>
            <person name="Chan S.K."/>
            <person name="Taylor G.A."/>
            <person name="Palmquist D.L."/>
            <person name="Jackman S.D."/>
            <person name="Nguyen A."/>
            <person name="Li M."/>
            <person name="Henderson H."/>
            <person name="Janes J.K."/>
            <person name="Zhao Y."/>
            <person name="Pandoh P."/>
            <person name="Moore R."/>
            <person name="Sperling F.A."/>
            <person name="Huber D.P."/>
            <person name="Birol I."/>
            <person name="Jones S.J."/>
            <person name="Bohlmann J."/>
        </authorList>
    </citation>
    <scope>NUCLEOTIDE SEQUENCE</scope>
</reference>
<dbReference type="Proteomes" id="UP000019118">
    <property type="component" value="Unassembled WGS sequence"/>
</dbReference>
<evidence type="ECO:0000256" key="7">
    <source>
        <dbReference type="ARBA" id="ARBA00023163"/>
    </source>
</evidence>
<feature type="compositionally biased region" description="Low complexity" evidence="10">
    <location>
        <begin position="172"/>
        <end position="189"/>
    </location>
</feature>
<keyword evidence="4" id="KW-0862">Zinc</keyword>
<evidence type="ECO:0000256" key="2">
    <source>
        <dbReference type="ARBA" id="ARBA00022723"/>
    </source>
</evidence>
<dbReference type="GO" id="GO:0003700">
    <property type="term" value="F:DNA-binding transcription factor activity"/>
    <property type="evidence" value="ECO:0007669"/>
    <property type="project" value="InterPro"/>
</dbReference>
<dbReference type="CTD" id="40287"/>
<feature type="region of interest" description="Disordered" evidence="10">
    <location>
        <begin position="166"/>
        <end position="191"/>
    </location>
</feature>
<dbReference type="GO" id="GO:0005634">
    <property type="term" value="C:nucleus"/>
    <property type="evidence" value="ECO:0007669"/>
    <property type="project" value="UniProtKB-SubCell"/>
</dbReference>
<evidence type="ECO:0000256" key="8">
    <source>
        <dbReference type="ARBA" id="ARBA00023170"/>
    </source>
</evidence>
<dbReference type="PRINTS" id="PR00047">
    <property type="entry name" value="STROIDFINGER"/>
</dbReference>
<evidence type="ECO:0000256" key="9">
    <source>
        <dbReference type="ARBA" id="ARBA00023242"/>
    </source>
</evidence>
<evidence type="ECO:0000256" key="4">
    <source>
        <dbReference type="ARBA" id="ARBA00022833"/>
    </source>
</evidence>
<evidence type="ECO:0000256" key="3">
    <source>
        <dbReference type="ARBA" id="ARBA00022771"/>
    </source>
</evidence>
<evidence type="ECO:0000256" key="1">
    <source>
        <dbReference type="ARBA" id="ARBA00004123"/>
    </source>
</evidence>
<dbReference type="KEGG" id="dpa:109539125"/>
<keyword evidence="9" id="KW-0539">Nucleus</keyword>
<feature type="region of interest" description="Disordered" evidence="10">
    <location>
        <begin position="269"/>
        <end position="366"/>
    </location>
</feature>
<dbReference type="Gene3D" id="3.30.50.10">
    <property type="entry name" value="Erythroid Transcription Factor GATA-1, subunit A"/>
    <property type="match status" value="1"/>
</dbReference>
<dbReference type="PROSITE" id="PS00031">
    <property type="entry name" value="NUCLEAR_REC_DBD_1"/>
    <property type="match status" value="1"/>
</dbReference>
<dbReference type="AlphaFoldDB" id="A0AAR5PMZ5"/>
<feature type="compositionally biased region" description="Polar residues" evidence="10">
    <location>
        <begin position="310"/>
        <end position="320"/>
    </location>
</feature>
<dbReference type="GeneID" id="109539125"/>
<evidence type="ECO:0000256" key="5">
    <source>
        <dbReference type="ARBA" id="ARBA00023015"/>
    </source>
</evidence>
<sequence>MDMNYMNQRCKVCGEPAAGFHFGAFTCEGCKSFFGRSYNNVNAVNECKNGNSCVINKKTRTSCKACRLRKCIVVGMSKSGSRYGRRSNWFKIHCLLQEHQQQRQMPKLENGGQEECHQEHLANRIPAPNPGNPQPLGLGFLASSAYGPSILDLNRTRDELRLLRRDSESLRHSTSPSISSPESHNSDSSIELSDARRLPMMQRLIPPNFIPHPNFMFSPGYSHFYPGLFPSSPLYLNNNNNNNNNENLLGNHAPILESMMKREYLDAVLQKQRGSSPPSSPSEQEVEVKTPVPTPSRSPVEEGPIDLSMRPTSERGSSPARSERSTTLSERSHGSAGDSSDTDSSRRDSGANRSPLDLTRRNQRNQ</sequence>
<feature type="compositionally biased region" description="Low complexity" evidence="10">
    <location>
        <begin position="325"/>
        <end position="339"/>
    </location>
</feature>
<keyword evidence="5" id="KW-0805">Transcription regulation</keyword>
<feature type="domain" description="Nuclear receptor" evidence="11">
    <location>
        <begin position="7"/>
        <end position="83"/>
    </location>
</feature>
<keyword evidence="6" id="KW-0238">DNA-binding</keyword>
<dbReference type="InterPro" id="IPR001628">
    <property type="entry name" value="Znf_hrmn_rcpt"/>
</dbReference>
<name>A0AAR5PMZ5_DENPD</name>
<dbReference type="Pfam" id="PF00105">
    <property type="entry name" value="zf-C4"/>
    <property type="match status" value="1"/>
</dbReference>
<evidence type="ECO:0000259" key="11">
    <source>
        <dbReference type="PROSITE" id="PS51030"/>
    </source>
</evidence>
<evidence type="ECO:0000313" key="12">
    <source>
        <dbReference type="EnsemblMetazoa" id="XP_019762287.1"/>
    </source>
</evidence>
<organism evidence="12 13">
    <name type="scientific">Dendroctonus ponderosae</name>
    <name type="common">Mountain pine beetle</name>
    <dbReference type="NCBI Taxonomy" id="77166"/>
    <lineage>
        <taxon>Eukaryota</taxon>
        <taxon>Metazoa</taxon>
        <taxon>Ecdysozoa</taxon>
        <taxon>Arthropoda</taxon>
        <taxon>Hexapoda</taxon>
        <taxon>Insecta</taxon>
        <taxon>Pterygota</taxon>
        <taxon>Neoptera</taxon>
        <taxon>Endopterygota</taxon>
        <taxon>Coleoptera</taxon>
        <taxon>Polyphaga</taxon>
        <taxon>Cucujiformia</taxon>
        <taxon>Curculionidae</taxon>
        <taxon>Scolytinae</taxon>
        <taxon>Dendroctonus</taxon>
    </lineage>
</organism>
<dbReference type="InterPro" id="IPR050200">
    <property type="entry name" value="Nuclear_hormone_rcpt_NR3"/>
</dbReference>
<keyword evidence="2" id="KW-0479">Metal-binding</keyword>
<dbReference type="SMART" id="SM00399">
    <property type="entry name" value="ZnF_C4"/>
    <property type="match status" value="1"/>
</dbReference>
<reference evidence="12" key="2">
    <citation type="submission" date="2024-08" db="UniProtKB">
        <authorList>
            <consortium name="EnsemblMetazoa"/>
        </authorList>
    </citation>
    <scope>IDENTIFICATION</scope>
</reference>
<keyword evidence="3" id="KW-0863">Zinc-finger</keyword>
<dbReference type="SUPFAM" id="SSF57716">
    <property type="entry name" value="Glucocorticoid receptor-like (DNA-binding domain)"/>
    <property type="match status" value="1"/>
</dbReference>
<evidence type="ECO:0000256" key="6">
    <source>
        <dbReference type="ARBA" id="ARBA00023125"/>
    </source>
</evidence>
<dbReference type="PANTHER" id="PTHR48092">
    <property type="entry name" value="KNIRPS-RELATED PROTEIN-RELATED"/>
    <property type="match status" value="1"/>
</dbReference>
<proteinExistence type="predicted"/>
<dbReference type="InterPro" id="IPR013088">
    <property type="entry name" value="Znf_NHR/GATA"/>
</dbReference>
<dbReference type="GO" id="GO:0043565">
    <property type="term" value="F:sequence-specific DNA binding"/>
    <property type="evidence" value="ECO:0007669"/>
    <property type="project" value="InterPro"/>
</dbReference>
<evidence type="ECO:0000313" key="13">
    <source>
        <dbReference type="Proteomes" id="UP000019118"/>
    </source>
</evidence>
<accession>A0AAR5PMZ5</accession>
<keyword evidence="13" id="KW-1185">Reference proteome</keyword>
<comment type="subcellular location">
    <subcellularLocation>
        <location evidence="1">Nucleus</location>
    </subcellularLocation>
</comment>
<dbReference type="EnsemblMetazoa" id="XM_019906728.1">
    <property type="protein sequence ID" value="XP_019762287.1"/>
    <property type="gene ID" value="LOC109539125"/>
</dbReference>
<keyword evidence="7" id="KW-0804">Transcription</keyword>
<evidence type="ECO:0000256" key="10">
    <source>
        <dbReference type="SAM" id="MobiDB-lite"/>
    </source>
</evidence>